<reference evidence="2" key="1">
    <citation type="submission" date="2021-02" db="EMBL/GenBank/DDBJ databases">
        <authorList>
            <person name="Nowell W R."/>
        </authorList>
    </citation>
    <scope>NUCLEOTIDE SEQUENCE</scope>
</reference>
<proteinExistence type="predicted"/>
<name>A0A815GBI5_ADIRI</name>
<dbReference type="Proteomes" id="UP000663852">
    <property type="component" value="Unassembled WGS sequence"/>
</dbReference>
<evidence type="ECO:0000313" key="3">
    <source>
        <dbReference type="Proteomes" id="UP000663852"/>
    </source>
</evidence>
<protein>
    <submittedName>
        <fullName evidence="2">Uncharacterized protein</fullName>
    </submittedName>
</protein>
<evidence type="ECO:0000256" key="1">
    <source>
        <dbReference type="SAM" id="MobiDB-lite"/>
    </source>
</evidence>
<evidence type="ECO:0000313" key="2">
    <source>
        <dbReference type="EMBL" id="CAF1336533.1"/>
    </source>
</evidence>
<accession>A0A815GBI5</accession>
<feature type="compositionally biased region" description="Low complexity" evidence="1">
    <location>
        <begin position="9"/>
        <end position="18"/>
    </location>
</feature>
<gene>
    <name evidence="2" type="ORF">EDS130_LOCUS32491</name>
</gene>
<dbReference type="OrthoDB" id="10049511at2759"/>
<feature type="region of interest" description="Disordered" evidence="1">
    <location>
        <begin position="1"/>
        <end position="26"/>
    </location>
</feature>
<dbReference type="EMBL" id="CAJNOJ010000249">
    <property type="protein sequence ID" value="CAF1336533.1"/>
    <property type="molecule type" value="Genomic_DNA"/>
</dbReference>
<comment type="caution">
    <text evidence="2">The sequence shown here is derived from an EMBL/GenBank/DDBJ whole genome shotgun (WGS) entry which is preliminary data.</text>
</comment>
<organism evidence="2 3">
    <name type="scientific">Adineta ricciae</name>
    <name type="common">Rotifer</name>
    <dbReference type="NCBI Taxonomy" id="249248"/>
    <lineage>
        <taxon>Eukaryota</taxon>
        <taxon>Metazoa</taxon>
        <taxon>Spiralia</taxon>
        <taxon>Gnathifera</taxon>
        <taxon>Rotifera</taxon>
        <taxon>Eurotatoria</taxon>
        <taxon>Bdelloidea</taxon>
        <taxon>Adinetida</taxon>
        <taxon>Adinetidae</taxon>
        <taxon>Adineta</taxon>
    </lineage>
</organism>
<dbReference type="AlphaFoldDB" id="A0A815GBI5"/>
<sequence>MRLDRNPDRSPSPVSSSSDTDDIDDEHEYEAELLESIAEKEVELNHTQELINERNRQVQATLTELQQINNTTLKSVNNFTLFPTSFLFCCASANIVSCLSAFSCYLTRSDT</sequence>